<keyword evidence="3" id="KW-1185">Reference proteome</keyword>
<dbReference type="AlphaFoldDB" id="A0A1R2CGU2"/>
<dbReference type="Proteomes" id="UP000187209">
    <property type="component" value="Unassembled WGS sequence"/>
</dbReference>
<dbReference type="EMBL" id="MPUH01000156">
    <property type="protein sequence ID" value="OMJ88224.1"/>
    <property type="molecule type" value="Genomic_DNA"/>
</dbReference>
<protein>
    <submittedName>
        <fullName evidence="2">Uncharacterized protein</fullName>
    </submittedName>
</protein>
<evidence type="ECO:0000256" key="1">
    <source>
        <dbReference type="SAM" id="Coils"/>
    </source>
</evidence>
<feature type="coiled-coil region" evidence="1">
    <location>
        <begin position="212"/>
        <end position="316"/>
    </location>
</feature>
<dbReference type="OrthoDB" id="10664978at2759"/>
<accession>A0A1R2CGU2</accession>
<organism evidence="2 3">
    <name type="scientific">Stentor coeruleus</name>
    <dbReference type="NCBI Taxonomy" id="5963"/>
    <lineage>
        <taxon>Eukaryota</taxon>
        <taxon>Sar</taxon>
        <taxon>Alveolata</taxon>
        <taxon>Ciliophora</taxon>
        <taxon>Postciliodesmatophora</taxon>
        <taxon>Heterotrichea</taxon>
        <taxon>Heterotrichida</taxon>
        <taxon>Stentoridae</taxon>
        <taxon>Stentor</taxon>
    </lineage>
</organism>
<feature type="coiled-coil region" evidence="1">
    <location>
        <begin position="141"/>
        <end position="175"/>
    </location>
</feature>
<comment type="caution">
    <text evidence="2">The sequence shown here is derived from an EMBL/GenBank/DDBJ whole genome shotgun (WGS) entry which is preliminary data.</text>
</comment>
<evidence type="ECO:0000313" key="2">
    <source>
        <dbReference type="EMBL" id="OMJ88224.1"/>
    </source>
</evidence>
<keyword evidence="1" id="KW-0175">Coiled coil</keyword>
<reference evidence="2 3" key="1">
    <citation type="submission" date="2016-11" db="EMBL/GenBank/DDBJ databases">
        <title>The macronuclear genome of Stentor coeruleus: a giant cell with tiny introns.</title>
        <authorList>
            <person name="Slabodnick M."/>
            <person name="Ruby J.G."/>
            <person name="Reiff S.B."/>
            <person name="Swart E.C."/>
            <person name="Gosai S."/>
            <person name="Prabakaran S."/>
            <person name="Witkowska E."/>
            <person name="Larue G.E."/>
            <person name="Fisher S."/>
            <person name="Freeman R.M."/>
            <person name="Gunawardena J."/>
            <person name="Chu W."/>
            <person name="Stover N.A."/>
            <person name="Gregory B.D."/>
            <person name="Nowacki M."/>
            <person name="Derisi J."/>
            <person name="Roy S.W."/>
            <person name="Marshall W.F."/>
            <person name="Sood P."/>
        </authorList>
    </citation>
    <scope>NUCLEOTIDE SEQUENCE [LARGE SCALE GENOMIC DNA]</scope>
    <source>
        <strain evidence="2">WM001</strain>
    </source>
</reference>
<name>A0A1R2CGU2_9CILI</name>
<sequence>MKERMIQSRLKFKISELSPRQYNHLSPVSLKLGKSSDNLLKYNSPSLKTKKDISEKIINIWTSTNVIEKLKHSFEVLKLCSTQESIFSAEMRAIIDTIQFGLFINKTNIDKEVLQHMYDNYTESIIEDSSLPYFYAMDCNKKILEKTRKEFQESLEEKIKQEKRLKEIIEEKHKKVIELEAFIQENITKPIESRDKEIAISQAKLAQSLAIIKTHEQTIEDNEEVIRQIRMQNSSHKRRIISLQNLDDEKSLKIKDLENSIDDMKKNIKFHTDECNKMKYYIDHSISTIKTLSEREKELENRISDLETKNRALSVRAAGGFESLTPRPSFNRVMEILPTGTLSTEEKTQKLINILLATKEALNKKPSKPWKKSVKLPHKSIILPTDFTISKLYDP</sequence>
<evidence type="ECO:0000313" key="3">
    <source>
        <dbReference type="Proteomes" id="UP000187209"/>
    </source>
</evidence>
<gene>
    <name evidence="2" type="ORF">SteCoe_9883</name>
</gene>
<proteinExistence type="predicted"/>